<sequence>MRLAVRGVAVRKKHMGGGYLVKKRETAVLFMRLYVCDSSSTSTSNCRLTARQKSSLAKCRLTTMATMARSSSPERSSEAAPSQETAKGTRSSATAARHCGTSMRLGTHTTARRPCVAMRWHAVSVFPKPQARCSVTYTARTAASNWSRAASTSSTTMRWFGVQRGQRCVRPPARRACARSRAVFGKATPRVRTRRSAKRPTGITKRNADPGKTSTNSPLSRNIHSGRPRPASFFKYPYSLSSTCTPPNIFQPLYGKLL</sequence>
<feature type="region of interest" description="Disordered" evidence="1">
    <location>
        <begin position="65"/>
        <end position="97"/>
    </location>
</feature>
<feature type="compositionally biased region" description="Low complexity" evidence="1">
    <location>
        <begin position="69"/>
        <end position="82"/>
    </location>
</feature>
<organismHost>
    <name type="scientific">Ovis aries</name>
    <name type="common">Sheep</name>
    <dbReference type="NCBI Taxonomy" id="9940"/>
</organismHost>
<evidence type="ECO:0000313" key="2">
    <source>
        <dbReference type="EMBL" id="ADY76718.1"/>
    </source>
</evidence>
<feature type="compositionally biased region" description="Polar residues" evidence="1">
    <location>
        <begin position="83"/>
        <end position="94"/>
    </location>
</feature>
<evidence type="ECO:0000256" key="1">
    <source>
        <dbReference type="SAM" id="MobiDB-lite"/>
    </source>
</evidence>
<accession>F1AXC1</accession>
<name>F1AXC1_ORFV</name>
<dbReference type="Proteomes" id="UP000103309">
    <property type="component" value="Segment"/>
</dbReference>
<organismHost>
    <name type="scientific">Capra hircus</name>
    <name type="common">Goat</name>
    <dbReference type="NCBI Taxonomy" id="9925"/>
</organismHost>
<reference evidence="2 3" key="1">
    <citation type="submission" date="2010-04" db="EMBL/GenBank/DDBJ databases">
        <title>Novel immune-modulators identified by a rapid, functional screen of the Parapox virus genome.</title>
        <authorList>
            <person name="McGuire M.J."/>
            <person name="Sykes K.F."/>
            <person name="Johnston S.A."/>
        </authorList>
    </citation>
    <scope>NUCLEOTIDE SEQUENCE [LARGE SCALE GENOMIC DNA]</scope>
    <source>
        <strain evidence="2">D1701</strain>
    </source>
</reference>
<protein>
    <submittedName>
        <fullName evidence="2">PP41</fullName>
    </submittedName>
</protein>
<feature type="compositionally biased region" description="Basic residues" evidence="1">
    <location>
        <begin position="189"/>
        <end position="198"/>
    </location>
</feature>
<feature type="compositionally biased region" description="Polar residues" evidence="1">
    <location>
        <begin position="212"/>
        <end position="223"/>
    </location>
</feature>
<organismHost>
    <name type="scientific">Homo sapiens</name>
    <name type="common">Human</name>
    <dbReference type="NCBI Taxonomy" id="9606"/>
</organismHost>
<feature type="region of interest" description="Disordered" evidence="1">
    <location>
        <begin position="187"/>
        <end position="228"/>
    </location>
</feature>
<evidence type="ECO:0000313" key="3">
    <source>
        <dbReference type="Proteomes" id="UP000103309"/>
    </source>
</evidence>
<proteinExistence type="predicted"/>
<organism evidence="2 3">
    <name type="scientific">Orf virus</name>
    <name type="common">ORFV</name>
    <dbReference type="NCBI Taxonomy" id="10258"/>
    <lineage>
        <taxon>Viruses</taxon>
        <taxon>Varidnaviria</taxon>
        <taxon>Bamfordvirae</taxon>
        <taxon>Nucleocytoviricota</taxon>
        <taxon>Pokkesviricetes</taxon>
        <taxon>Chitovirales</taxon>
        <taxon>Poxviridae</taxon>
        <taxon>Chordopoxvirinae</taxon>
        <taxon>Parapoxvirus</taxon>
        <taxon>Parapoxvirus orf</taxon>
    </lineage>
</organism>
<dbReference type="EMBL" id="HM133903">
    <property type="protein sequence ID" value="ADY76718.1"/>
    <property type="molecule type" value="Genomic_DNA"/>
</dbReference>